<evidence type="ECO:0000256" key="2">
    <source>
        <dbReference type="SAM" id="Phobius"/>
    </source>
</evidence>
<evidence type="ECO:0000313" key="3">
    <source>
        <dbReference type="EMBL" id="KAJ4151328.1"/>
    </source>
</evidence>
<keyword evidence="2" id="KW-0812">Transmembrane</keyword>
<sequence length="161" mass="18053">MASYLVGHGFRMASSSSGTMATPPSSPPRSPTLRAELPEDVVEPSTLYKIIMTPLNFASFLVSLILVDIYYSRLRMHTHAESRSRLPNWLHDLLYQKDPYEDVRQKPGGVHEPWYYHSKQKKLMKMEAEDAFRLRSTVLVGLAVVAAAGTTAALPSNSYHC</sequence>
<keyword evidence="2" id="KW-1133">Transmembrane helix</keyword>
<dbReference type="Proteomes" id="UP001144673">
    <property type="component" value="Chromosome 4"/>
</dbReference>
<dbReference type="KEGG" id="amus:LMH87_012035"/>
<protein>
    <submittedName>
        <fullName evidence="3">Uncharacterized protein</fullName>
    </submittedName>
</protein>
<comment type="caution">
    <text evidence="3">The sequence shown here is derived from an EMBL/GenBank/DDBJ whole genome shotgun (WGS) entry which is preliminary data.</text>
</comment>
<dbReference type="EMBL" id="JAJHUN010000009">
    <property type="protein sequence ID" value="KAJ4151328.1"/>
    <property type="molecule type" value="Genomic_DNA"/>
</dbReference>
<keyword evidence="4" id="KW-1185">Reference proteome</keyword>
<gene>
    <name evidence="3" type="ORF">LMH87_012035</name>
</gene>
<organism evidence="3 4">
    <name type="scientific">Akanthomyces muscarius</name>
    <name type="common">Entomopathogenic fungus</name>
    <name type="synonym">Lecanicillium muscarium</name>
    <dbReference type="NCBI Taxonomy" id="2231603"/>
    <lineage>
        <taxon>Eukaryota</taxon>
        <taxon>Fungi</taxon>
        <taxon>Dikarya</taxon>
        <taxon>Ascomycota</taxon>
        <taxon>Pezizomycotina</taxon>
        <taxon>Sordariomycetes</taxon>
        <taxon>Hypocreomycetidae</taxon>
        <taxon>Hypocreales</taxon>
        <taxon>Cordycipitaceae</taxon>
        <taxon>Akanthomyces</taxon>
    </lineage>
</organism>
<proteinExistence type="predicted"/>
<dbReference type="RefSeq" id="XP_056053042.1">
    <property type="nucleotide sequence ID" value="XM_056201273.1"/>
</dbReference>
<evidence type="ECO:0000313" key="4">
    <source>
        <dbReference type="Proteomes" id="UP001144673"/>
    </source>
</evidence>
<reference evidence="3" key="1">
    <citation type="journal article" date="2023" name="Access Microbiol">
        <title>De-novo genome assembly for Akanthomyces muscarius, a biocontrol agent of insect agricultural pests.</title>
        <authorList>
            <person name="Erdos Z."/>
            <person name="Studholme D.J."/>
            <person name="Raymond B."/>
            <person name="Sharma M."/>
        </authorList>
    </citation>
    <scope>NUCLEOTIDE SEQUENCE</scope>
    <source>
        <strain evidence="3">Ve6</strain>
    </source>
</reference>
<feature type="transmembrane region" description="Helical" evidence="2">
    <location>
        <begin position="47"/>
        <end position="71"/>
    </location>
</feature>
<dbReference type="GeneID" id="80899194"/>
<accession>A0A9W8QCY9</accession>
<evidence type="ECO:0000256" key="1">
    <source>
        <dbReference type="SAM" id="MobiDB-lite"/>
    </source>
</evidence>
<dbReference type="AlphaFoldDB" id="A0A9W8QCY9"/>
<name>A0A9W8QCY9_AKAMU</name>
<feature type="transmembrane region" description="Helical" evidence="2">
    <location>
        <begin position="132"/>
        <end position="154"/>
    </location>
</feature>
<feature type="region of interest" description="Disordered" evidence="1">
    <location>
        <begin position="14"/>
        <end position="34"/>
    </location>
</feature>
<keyword evidence="2" id="KW-0472">Membrane</keyword>